<reference evidence="1 2" key="1">
    <citation type="journal article" date="2018" name="Genome Biol. Evol.">
        <title>Multiple Roots of Fruiting Body Formation in Amoebozoa.</title>
        <authorList>
            <person name="Hillmann F."/>
            <person name="Forbes G."/>
            <person name="Novohradska S."/>
            <person name="Ferling I."/>
            <person name="Riege K."/>
            <person name="Groth M."/>
            <person name="Westermann M."/>
            <person name="Marz M."/>
            <person name="Spaller T."/>
            <person name="Winckler T."/>
            <person name="Schaap P."/>
            <person name="Glockner G."/>
        </authorList>
    </citation>
    <scope>NUCLEOTIDE SEQUENCE [LARGE SCALE GENOMIC DNA]</scope>
    <source>
        <strain evidence="1 2">Jena</strain>
    </source>
</reference>
<dbReference type="InParanoid" id="A0A2P6NNE4"/>
<dbReference type="EMBL" id="MDYQ01000044">
    <property type="protein sequence ID" value="PRP85480.1"/>
    <property type="molecule type" value="Genomic_DNA"/>
</dbReference>
<dbReference type="Proteomes" id="UP000241769">
    <property type="component" value="Unassembled WGS sequence"/>
</dbReference>
<sequence>MFFNAFLSSVSLATVKKRGLIFGHPVGTPFNALYYGIRVVSVVLASLESPCGTLILYSIVVSTSLSCTQIAWDPGSIPGRGAFAPLRGRTFYNEPSNSHQVQPSNVALRYQDKFWAFG</sequence>
<evidence type="ECO:0000313" key="1">
    <source>
        <dbReference type="EMBL" id="PRP85480.1"/>
    </source>
</evidence>
<evidence type="ECO:0000313" key="2">
    <source>
        <dbReference type="Proteomes" id="UP000241769"/>
    </source>
</evidence>
<organism evidence="1 2">
    <name type="scientific">Planoprotostelium fungivorum</name>
    <dbReference type="NCBI Taxonomy" id="1890364"/>
    <lineage>
        <taxon>Eukaryota</taxon>
        <taxon>Amoebozoa</taxon>
        <taxon>Evosea</taxon>
        <taxon>Variosea</taxon>
        <taxon>Cavosteliida</taxon>
        <taxon>Cavosteliaceae</taxon>
        <taxon>Planoprotostelium</taxon>
    </lineage>
</organism>
<dbReference type="AlphaFoldDB" id="A0A2P6NNE4"/>
<gene>
    <name evidence="1" type="ORF">PROFUN_06849</name>
</gene>
<protein>
    <submittedName>
        <fullName evidence="1">Uncharacterized protein</fullName>
    </submittedName>
</protein>
<proteinExistence type="predicted"/>
<keyword evidence="2" id="KW-1185">Reference proteome</keyword>
<name>A0A2P6NNE4_9EUKA</name>
<comment type="caution">
    <text evidence="1">The sequence shown here is derived from an EMBL/GenBank/DDBJ whole genome shotgun (WGS) entry which is preliminary data.</text>
</comment>
<accession>A0A2P6NNE4</accession>